<dbReference type="PANTHER" id="PTHR43709">
    <property type="entry name" value="ACONITATE ISOMERASE-RELATED"/>
    <property type="match status" value="1"/>
</dbReference>
<dbReference type="PANTHER" id="PTHR43709:SF2">
    <property type="entry name" value="DUF453 DOMAIN PROTEIN (AFU_ORTHOLOGUE AFUA_6G00360)"/>
    <property type="match status" value="1"/>
</dbReference>
<dbReference type="RefSeq" id="XP_017997141.1">
    <property type="nucleotide sequence ID" value="XM_018141431.1"/>
</dbReference>
<dbReference type="GO" id="GO:0016853">
    <property type="term" value="F:isomerase activity"/>
    <property type="evidence" value="ECO:0007669"/>
    <property type="project" value="UniProtKB-KW"/>
</dbReference>
<keyword evidence="2 3" id="KW-0413">Isomerase</keyword>
<proteinExistence type="inferred from homology"/>
<evidence type="ECO:0000313" key="3">
    <source>
        <dbReference type="EMBL" id="KPI37178.1"/>
    </source>
</evidence>
<gene>
    <name evidence="3" type="ORF">AB675_1532</name>
</gene>
<evidence type="ECO:0000256" key="2">
    <source>
        <dbReference type="ARBA" id="ARBA00023235"/>
    </source>
</evidence>
<accession>A0A0N0NJQ9</accession>
<sequence length="382" mass="41818">MAHGFGLHPRMMASLWRGGTSKGLFVTRRELQHMLQQSEFRPGLQLDSLESYKALAPMLSPIMGSPDISERQLDGLGGGISSLRNLTAAVGPCLTKALLNKHILEQPDLTHATRIRDTLTGNKSVCLPLTVNLFNENTRKIIRSTFMVRRFPYQESWRWLFEPRGNFLMPGLPVPGSEVRLQWLDPGGSKTNKTLPTGNSTDTITVNGKQYSVSLVDISNPGIFVDGRQFECDSSDSPTELDARTDLMRTLDDIRCAGTQAMGLDPNDKAVPKIVMVFPPSSGSHHIDCLALSMQKAHKAVPGTLAMNLGAACQIEGTIPSRLSRKTSNGKIVIGHPSGTAETSAKITKGHVEYVEISRTARGLMQGYVMPAFRDYEVEEAS</sequence>
<keyword evidence="4" id="KW-1185">Reference proteome</keyword>
<dbReference type="Gene3D" id="3.10.310.10">
    <property type="entry name" value="Diaminopimelate Epimerase, Chain A, domain 1"/>
    <property type="match status" value="3"/>
</dbReference>
<comment type="similarity">
    <text evidence="1">Belongs to the PrpF family.</text>
</comment>
<dbReference type="InterPro" id="IPR007400">
    <property type="entry name" value="PrpF-like"/>
</dbReference>
<comment type="caution">
    <text evidence="3">The sequence shown here is derived from an EMBL/GenBank/DDBJ whole genome shotgun (WGS) entry which is preliminary data.</text>
</comment>
<organism evidence="3 4">
    <name type="scientific">Cyphellophora attinorum</name>
    <dbReference type="NCBI Taxonomy" id="1664694"/>
    <lineage>
        <taxon>Eukaryota</taxon>
        <taxon>Fungi</taxon>
        <taxon>Dikarya</taxon>
        <taxon>Ascomycota</taxon>
        <taxon>Pezizomycotina</taxon>
        <taxon>Eurotiomycetes</taxon>
        <taxon>Chaetothyriomycetidae</taxon>
        <taxon>Chaetothyriales</taxon>
        <taxon>Cyphellophoraceae</taxon>
        <taxon>Cyphellophora</taxon>
    </lineage>
</organism>
<evidence type="ECO:0000313" key="4">
    <source>
        <dbReference type="Proteomes" id="UP000038010"/>
    </source>
</evidence>
<dbReference type="EMBL" id="LFJN01000025">
    <property type="protein sequence ID" value="KPI37178.1"/>
    <property type="molecule type" value="Genomic_DNA"/>
</dbReference>
<protein>
    <submittedName>
        <fullName evidence="3">Putative isomerase YraM</fullName>
    </submittedName>
</protein>
<name>A0A0N0NJQ9_9EURO</name>
<dbReference type="GeneID" id="28733311"/>
<dbReference type="Pfam" id="PF04303">
    <property type="entry name" value="PrpF"/>
    <property type="match status" value="1"/>
</dbReference>
<dbReference type="SUPFAM" id="SSF54506">
    <property type="entry name" value="Diaminopimelate epimerase-like"/>
    <property type="match status" value="2"/>
</dbReference>
<dbReference type="AlphaFoldDB" id="A0A0N0NJQ9"/>
<dbReference type="VEuPathDB" id="FungiDB:AB675_1532"/>
<dbReference type="STRING" id="1664694.A0A0N0NJQ9"/>
<evidence type="ECO:0000256" key="1">
    <source>
        <dbReference type="ARBA" id="ARBA00007673"/>
    </source>
</evidence>
<reference evidence="3 4" key="1">
    <citation type="submission" date="2015-06" db="EMBL/GenBank/DDBJ databases">
        <title>Draft genome of the ant-associated black yeast Phialophora attae CBS 131958.</title>
        <authorList>
            <person name="Moreno L.F."/>
            <person name="Stielow B.J."/>
            <person name="de Hoog S."/>
            <person name="Vicente V.A."/>
            <person name="Weiss V.A."/>
            <person name="de Vries M."/>
            <person name="Cruz L.M."/>
            <person name="Souza E.M."/>
        </authorList>
    </citation>
    <scope>NUCLEOTIDE SEQUENCE [LARGE SCALE GENOMIC DNA]</scope>
    <source>
        <strain evidence="3 4">CBS 131958</strain>
    </source>
</reference>
<dbReference type="Proteomes" id="UP000038010">
    <property type="component" value="Unassembled WGS sequence"/>
</dbReference>
<dbReference type="OrthoDB" id="10267539at2759"/>